<sequence length="71" mass="8057">MAAGVENLDWPAQSPDINLLWDKLEQRLQFCSSSSSRRALRAGSDAFWELIRAFYGLIADESQQIQERGGR</sequence>
<comment type="caution">
    <text evidence="1">The sequence shown here is derived from an EMBL/GenBank/DDBJ whole genome shotgun (WGS) entry which is preliminary data.</text>
</comment>
<dbReference type="Proteomes" id="UP001311232">
    <property type="component" value="Unassembled WGS sequence"/>
</dbReference>
<evidence type="ECO:0000313" key="2">
    <source>
        <dbReference type="Proteomes" id="UP001311232"/>
    </source>
</evidence>
<proteinExistence type="predicted"/>
<name>A0AAV9S208_9TELE</name>
<protein>
    <recommendedName>
        <fullName evidence="3">Transposase</fullName>
    </recommendedName>
</protein>
<evidence type="ECO:0008006" key="3">
    <source>
        <dbReference type="Google" id="ProtNLM"/>
    </source>
</evidence>
<gene>
    <name evidence="1" type="ORF">CRENBAI_008007</name>
</gene>
<evidence type="ECO:0000313" key="1">
    <source>
        <dbReference type="EMBL" id="KAK5614972.1"/>
    </source>
</evidence>
<dbReference type="AlphaFoldDB" id="A0AAV9S208"/>
<keyword evidence="2" id="KW-1185">Reference proteome</keyword>
<dbReference type="EMBL" id="JAHHUM010001032">
    <property type="protein sequence ID" value="KAK5614972.1"/>
    <property type="molecule type" value="Genomic_DNA"/>
</dbReference>
<organism evidence="1 2">
    <name type="scientific">Crenichthys baileyi</name>
    <name type="common">White River springfish</name>
    <dbReference type="NCBI Taxonomy" id="28760"/>
    <lineage>
        <taxon>Eukaryota</taxon>
        <taxon>Metazoa</taxon>
        <taxon>Chordata</taxon>
        <taxon>Craniata</taxon>
        <taxon>Vertebrata</taxon>
        <taxon>Euteleostomi</taxon>
        <taxon>Actinopterygii</taxon>
        <taxon>Neopterygii</taxon>
        <taxon>Teleostei</taxon>
        <taxon>Neoteleostei</taxon>
        <taxon>Acanthomorphata</taxon>
        <taxon>Ovalentaria</taxon>
        <taxon>Atherinomorphae</taxon>
        <taxon>Cyprinodontiformes</taxon>
        <taxon>Goodeidae</taxon>
        <taxon>Crenichthys</taxon>
    </lineage>
</organism>
<reference evidence="1 2" key="1">
    <citation type="submission" date="2021-06" db="EMBL/GenBank/DDBJ databases">
        <authorList>
            <person name="Palmer J.M."/>
        </authorList>
    </citation>
    <scope>NUCLEOTIDE SEQUENCE [LARGE SCALE GENOMIC DNA]</scope>
    <source>
        <strain evidence="1 2">MEX-2019</strain>
        <tissue evidence="1">Muscle</tissue>
    </source>
</reference>
<accession>A0AAV9S208</accession>